<dbReference type="AlphaFoldDB" id="A0A4R4IRA9"/>
<sequence>MNKMPDNSIIVVDMAGNTLRLRVSGDKLVNKMKLLCFSLSDEFMELSIDNEDDKLKIIKTLINEDALFLYGNGWYPSEVMEYYKEKGIKLEKYKIIYWTDQKNYYIEER</sequence>
<evidence type="ECO:0000313" key="2">
    <source>
        <dbReference type="Proteomes" id="UP000295598"/>
    </source>
</evidence>
<reference evidence="1 2" key="1">
    <citation type="journal article" date="2019" name="Int. J. Syst. Evol. Microbiol.">
        <title>Photorhabdus khanii subsp. guanajuatensis subsp. nov., isolated from Heterorhabditis atacamensis, and Photorhabdus luminescens subsp. mexicana subsp. nov., isolated from Heterorhabditis mexicana entomopathogenic nematodes.</title>
        <authorList>
            <person name="Machado R.A.R."/>
            <person name="Bruno P."/>
            <person name="Arce C.C.M."/>
            <person name="Liechti N."/>
            <person name="Kohler A."/>
            <person name="Bernal J."/>
            <person name="Bruggmann R."/>
            <person name="Turlings T.C.J."/>
        </authorList>
    </citation>
    <scope>NUCLEOTIDE SEQUENCE [LARGE SCALE GENOMIC DNA]</scope>
    <source>
        <strain evidence="1 2">MEX20-17</strain>
    </source>
</reference>
<evidence type="ECO:0000313" key="1">
    <source>
        <dbReference type="EMBL" id="TDB43257.1"/>
    </source>
</evidence>
<gene>
    <name evidence="1" type="ORF">C5467_23420</name>
</gene>
<dbReference type="EMBL" id="PUJY01000091">
    <property type="protein sequence ID" value="TDB43257.1"/>
    <property type="molecule type" value="Genomic_DNA"/>
</dbReference>
<protein>
    <submittedName>
        <fullName evidence="1">Uncharacterized protein</fullName>
    </submittedName>
</protein>
<organism evidence="1 2">
    <name type="scientific">Photorhabdus khanii subsp. guanajuatensis</name>
    <dbReference type="NCBI Taxonomy" id="2100166"/>
    <lineage>
        <taxon>Bacteria</taxon>
        <taxon>Pseudomonadati</taxon>
        <taxon>Pseudomonadota</taxon>
        <taxon>Gammaproteobacteria</taxon>
        <taxon>Enterobacterales</taxon>
        <taxon>Morganellaceae</taxon>
        <taxon>Photorhabdus</taxon>
    </lineage>
</organism>
<proteinExistence type="predicted"/>
<dbReference type="Proteomes" id="UP000295598">
    <property type="component" value="Unassembled WGS sequence"/>
</dbReference>
<accession>A0A4R4IRA9</accession>
<comment type="caution">
    <text evidence="1">The sequence shown here is derived from an EMBL/GenBank/DDBJ whole genome shotgun (WGS) entry which is preliminary data.</text>
</comment>
<name>A0A4R4IRA9_9GAMM</name>
<dbReference type="RefSeq" id="WP_036843280.1">
    <property type="nucleotide sequence ID" value="NZ_CAWOJO010000091.1"/>
</dbReference>